<keyword evidence="6" id="KW-1185">Reference proteome</keyword>
<keyword evidence="2" id="KW-0238">DNA-binding</keyword>
<dbReference type="Pfam" id="PF01047">
    <property type="entry name" value="MarR"/>
    <property type="match status" value="1"/>
</dbReference>
<dbReference type="Gene3D" id="1.10.10.10">
    <property type="entry name" value="Winged helix-like DNA-binding domain superfamily/Winged helix DNA-binding domain"/>
    <property type="match status" value="1"/>
</dbReference>
<protein>
    <submittedName>
        <fullName evidence="5">Winged helix-turn-helix transcriptional regulator</fullName>
    </submittedName>
</protein>
<dbReference type="InterPro" id="IPR036388">
    <property type="entry name" value="WH-like_DNA-bd_sf"/>
</dbReference>
<dbReference type="Proteomes" id="UP000477849">
    <property type="component" value="Unassembled WGS sequence"/>
</dbReference>
<sequence length="162" mass="18251">MPKPPVKPPTTVKEIDLDVLGDTLSFYIRALSLAVSRDLDECLDGLDVAKGTGKITTLLLVDSHPGIRPSVLAHLTMKDRSAMGRIIDQMEAHHLLRRETSSEDNRAQELYITETGAALAVKIRELVPKQSRDFFDFIPENEQQQLMDILRRAYRRIVGLSE</sequence>
<dbReference type="AlphaFoldDB" id="A0A6M1S5Y2"/>
<keyword evidence="1" id="KW-0805">Transcription regulation</keyword>
<keyword evidence="3" id="KW-0804">Transcription</keyword>
<evidence type="ECO:0000256" key="3">
    <source>
        <dbReference type="ARBA" id="ARBA00023163"/>
    </source>
</evidence>
<proteinExistence type="predicted"/>
<dbReference type="GO" id="GO:0003700">
    <property type="term" value="F:DNA-binding transcription factor activity"/>
    <property type="evidence" value="ECO:0007669"/>
    <property type="project" value="InterPro"/>
</dbReference>
<dbReference type="PANTHER" id="PTHR42756">
    <property type="entry name" value="TRANSCRIPTIONAL REGULATOR, MARR"/>
    <property type="match status" value="1"/>
</dbReference>
<dbReference type="SUPFAM" id="SSF46785">
    <property type="entry name" value="Winged helix' DNA-binding domain"/>
    <property type="match status" value="1"/>
</dbReference>
<dbReference type="SMART" id="SM00347">
    <property type="entry name" value="HTH_MARR"/>
    <property type="match status" value="1"/>
</dbReference>
<gene>
    <name evidence="5" type="ORF">G6N76_18785</name>
</gene>
<organism evidence="5 6">
    <name type="scientific">Rhizobium daejeonense</name>
    <dbReference type="NCBI Taxonomy" id="240521"/>
    <lineage>
        <taxon>Bacteria</taxon>
        <taxon>Pseudomonadati</taxon>
        <taxon>Pseudomonadota</taxon>
        <taxon>Alphaproteobacteria</taxon>
        <taxon>Hyphomicrobiales</taxon>
        <taxon>Rhizobiaceae</taxon>
        <taxon>Rhizobium/Agrobacterium group</taxon>
        <taxon>Rhizobium</taxon>
    </lineage>
</organism>
<evidence type="ECO:0000256" key="2">
    <source>
        <dbReference type="ARBA" id="ARBA00023125"/>
    </source>
</evidence>
<reference evidence="5 6" key="1">
    <citation type="submission" date="2020-02" db="EMBL/GenBank/DDBJ databases">
        <title>Genome sequence of the type strain CCBAU10050 of Rhizobium daejeonense.</title>
        <authorList>
            <person name="Gao J."/>
            <person name="Sun J."/>
        </authorList>
    </citation>
    <scope>NUCLEOTIDE SEQUENCE [LARGE SCALE GENOMIC DNA]</scope>
    <source>
        <strain evidence="5 6">CCBAU10050</strain>
    </source>
</reference>
<evidence type="ECO:0000259" key="4">
    <source>
        <dbReference type="PROSITE" id="PS50995"/>
    </source>
</evidence>
<dbReference type="RefSeq" id="WP_163898420.1">
    <property type="nucleotide sequence ID" value="NZ_CP048426.1"/>
</dbReference>
<evidence type="ECO:0000313" key="5">
    <source>
        <dbReference type="EMBL" id="NGO65721.1"/>
    </source>
</evidence>
<comment type="caution">
    <text evidence="5">The sequence shown here is derived from an EMBL/GenBank/DDBJ whole genome shotgun (WGS) entry which is preliminary data.</text>
</comment>
<dbReference type="PROSITE" id="PS50995">
    <property type="entry name" value="HTH_MARR_2"/>
    <property type="match status" value="1"/>
</dbReference>
<dbReference type="EMBL" id="JAAKZH010000006">
    <property type="protein sequence ID" value="NGO65721.1"/>
    <property type="molecule type" value="Genomic_DNA"/>
</dbReference>
<dbReference type="InterPro" id="IPR000835">
    <property type="entry name" value="HTH_MarR-typ"/>
</dbReference>
<name>A0A6M1S5Y2_9HYPH</name>
<evidence type="ECO:0000256" key="1">
    <source>
        <dbReference type="ARBA" id="ARBA00023015"/>
    </source>
</evidence>
<dbReference type="PANTHER" id="PTHR42756:SF1">
    <property type="entry name" value="TRANSCRIPTIONAL REPRESSOR OF EMRAB OPERON"/>
    <property type="match status" value="1"/>
</dbReference>
<accession>A0A6M1S5Y2</accession>
<feature type="domain" description="HTH marR-type" evidence="4">
    <location>
        <begin position="21"/>
        <end position="155"/>
    </location>
</feature>
<evidence type="ECO:0000313" key="6">
    <source>
        <dbReference type="Proteomes" id="UP000477849"/>
    </source>
</evidence>
<dbReference type="GO" id="GO:0003677">
    <property type="term" value="F:DNA binding"/>
    <property type="evidence" value="ECO:0007669"/>
    <property type="project" value="UniProtKB-KW"/>
</dbReference>
<dbReference type="InterPro" id="IPR036390">
    <property type="entry name" value="WH_DNA-bd_sf"/>
</dbReference>
<dbReference type="PRINTS" id="PR00598">
    <property type="entry name" value="HTHMARR"/>
</dbReference>